<reference evidence="3 4" key="1">
    <citation type="submission" date="2024-06" db="EMBL/GenBank/DDBJ databases">
        <title>The Natural Products Discovery Center: Release of the First 8490 Sequenced Strains for Exploring Actinobacteria Biosynthetic Diversity.</title>
        <authorList>
            <person name="Kalkreuter E."/>
            <person name="Kautsar S.A."/>
            <person name="Yang D."/>
            <person name="Bader C.D."/>
            <person name="Teijaro C.N."/>
            <person name="Fluegel L."/>
            <person name="Davis C.M."/>
            <person name="Simpson J.R."/>
            <person name="Lauterbach L."/>
            <person name="Steele A.D."/>
            <person name="Gui C."/>
            <person name="Meng S."/>
            <person name="Li G."/>
            <person name="Viehrig K."/>
            <person name="Ye F."/>
            <person name="Su P."/>
            <person name="Kiefer A.F."/>
            <person name="Nichols A."/>
            <person name="Cepeda A.J."/>
            <person name="Yan W."/>
            <person name="Fan B."/>
            <person name="Jiang Y."/>
            <person name="Adhikari A."/>
            <person name="Zheng C.-J."/>
            <person name="Schuster L."/>
            <person name="Cowan T.M."/>
            <person name="Smanski M.J."/>
            <person name="Chevrette M.G."/>
            <person name="De Carvalho L.P.S."/>
            <person name="Shen B."/>
        </authorList>
    </citation>
    <scope>NUCLEOTIDE SEQUENCE [LARGE SCALE GENOMIC DNA]</scope>
    <source>
        <strain evidence="3 4">NPDC038104</strain>
    </source>
</reference>
<proteinExistence type="predicted"/>
<feature type="compositionally biased region" description="Basic and acidic residues" evidence="1">
    <location>
        <begin position="328"/>
        <end position="337"/>
    </location>
</feature>
<dbReference type="Proteomes" id="UP001550850">
    <property type="component" value="Unassembled WGS sequence"/>
</dbReference>
<comment type="caution">
    <text evidence="3">The sequence shown here is derived from an EMBL/GenBank/DDBJ whole genome shotgun (WGS) entry which is preliminary data.</text>
</comment>
<dbReference type="EMBL" id="JBEZUR010000056">
    <property type="protein sequence ID" value="MEU3557380.1"/>
    <property type="molecule type" value="Genomic_DNA"/>
</dbReference>
<evidence type="ECO:0000313" key="3">
    <source>
        <dbReference type="EMBL" id="MEU3557380.1"/>
    </source>
</evidence>
<feature type="transmembrane region" description="Helical" evidence="2">
    <location>
        <begin position="20"/>
        <end position="39"/>
    </location>
</feature>
<evidence type="ECO:0000313" key="4">
    <source>
        <dbReference type="Proteomes" id="UP001550850"/>
    </source>
</evidence>
<keyword evidence="2" id="KW-0472">Membrane</keyword>
<evidence type="ECO:0000256" key="2">
    <source>
        <dbReference type="SAM" id="Phobius"/>
    </source>
</evidence>
<keyword evidence="2" id="KW-0812">Transmembrane</keyword>
<evidence type="ECO:0008006" key="5">
    <source>
        <dbReference type="Google" id="ProtNLM"/>
    </source>
</evidence>
<dbReference type="RefSeq" id="WP_159105759.1">
    <property type="nucleotide sequence ID" value="NZ_BEVZ01000013.1"/>
</dbReference>
<gene>
    <name evidence="3" type="ORF">AB0E65_24665</name>
</gene>
<evidence type="ECO:0000256" key="1">
    <source>
        <dbReference type="SAM" id="MobiDB-lite"/>
    </source>
</evidence>
<feature type="region of interest" description="Disordered" evidence="1">
    <location>
        <begin position="312"/>
        <end position="337"/>
    </location>
</feature>
<keyword evidence="4" id="KW-1185">Reference proteome</keyword>
<accession>A0ABV2YNQ9</accession>
<sequence>MTIDHYVRTAGDARVRSATVAAYAVAGVFHVVTAGLFAAGLSLTVLGFSTVVQPMIGLLLLALTLTLRPRPQRLDTDLPTLREADAPALFALLHRVADSTGVRRVEAVQLTAGFSARVVHHGFRRRRCLALGLPLWVGCPPQQRIAAVAQALVESGPRNVRRGVFVGSALGALRGGVRAMGAGGSQASARIDVHAYRADEMAAGVAVVQARSRATERVLWLPRIAAAACARLLLRLTRPSVRQARLASDEAAARTASTRATLAALRDRQLARAIDVEMHRLTVERKSYAKTRGAASGRDEFWDGVARHAERLRERPDAAEAGPPSEAESGRRRFRPAVEDTDAWRRARLALGPQHPATITLDEADRVRIEDELRPSARVVERLVLRDGVTRTA</sequence>
<organism evidence="3 4">
    <name type="scientific">Streptomyces fragilis</name>
    <dbReference type="NCBI Taxonomy" id="67301"/>
    <lineage>
        <taxon>Bacteria</taxon>
        <taxon>Bacillati</taxon>
        <taxon>Actinomycetota</taxon>
        <taxon>Actinomycetes</taxon>
        <taxon>Kitasatosporales</taxon>
        <taxon>Streptomycetaceae</taxon>
        <taxon>Streptomyces</taxon>
    </lineage>
</organism>
<feature type="transmembrane region" description="Helical" evidence="2">
    <location>
        <begin position="45"/>
        <end position="67"/>
    </location>
</feature>
<name>A0ABV2YNQ9_9ACTN</name>
<keyword evidence="2" id="KW-1133">Transmembrane helix</keyword>
<protein>
    <recommendedName>
        <fullName evidence="5">Integral membrane protein</fullName>
    </recommendedName>
</protein>